<reference evidence="3" key="1">
    <citation type="submission" date="2021-01" db="EMBL/GenBank/DDBJ databases">
        <title>A chromosome-scale assembly of European eel, Anguilla anguilla.</title>
        <authorList>
            <person name="Henkel C."/>
            <person name="Jong-Raadsen S.A."/>
            <person name="Dufour S."/>
            <person name="Weltzien F.-A."/>
            <person name="Palstra A.P."/>
            <person name="Pelster B."/>
            <person name="Spaink H.P."/>
            <person name="Van Den Thillart G.E."/>
            <person name="Jansen H."/>
            <person name="Zahm M."/>
            <person name="Klopp C."/>
            <person name="Cedric C."/>
            <person name="Louis A."/>
            <person name="Berthelot C."/>
            <person name="Parey E."/>
            <person name="Roest Crollius H."/>
            <person name="Montfort J."/>
            <person name="Robinson-Rechavi M."/>
            <person name="Bucao C."/>
            <person name="Bouchez O."/>
            <person name="Gislard M."/>
            <person name="Lluch J."/>
            <person name="Milhes M."/>
            <person name="Lampietro C."/>
            <person name="Lopez Roques C."/>
            <person name="Donnadieu C."/>
            <person name="Braasch I."/>
            <person name="Desvignes T."/>
            <person name="Postlethwait J."/>
            <person name="Bobe J."/>
            <person name="Guiguen Y."/>
            <person name="Dirks R."/>
        </authorList>
    </citation>
    <scope>NUCLEOTIDE SEQUENCE</scope>
    <source>
        <strain evidence="3">Tag_6206</strain>
        <tissue evidence="3">Liver</tissue>
    </source>
</reference>
<organism evidence="3 4">
    <name type="scientific">Anguilla anguilla</name>
    <name type="common">European freshwater eel</name>
    <name type="synonym">Muraena anguilla</name>
    <dbReference type="NCBI Taxonomy" id="7936"/>
    <lineage>
        <taxon>Eukaryota</taxon>
        <taxon>Metazoa</taxon>
        <taxon>Chordata</taxon>
        <taxon>Craniata</taxon>
        <taxon>Vertebrata</taxon>
        <taxon>Euteleostomi</taxon>
        <taxon>Actinopterygii</taxon>
        <taxon>Neopterygii</taxon>
        <taxon>Teleostei</taxon>
        <taxon>Anguilliformes</taxon>
        <taxon>Anguillidae</taxon>
        <taxon>Anguilla</taxon>
    </lineage>
</organism>
<dbReference type="CDD" id="cd04021">
    <property type="entry name" value="C2_E3_ubiquitin_ligase"/>
    <property type="match status" value="1"/>
</dbReference>
<dbReference type="AlphaFoldDB" id="A0A9D3RT26"/>
<name>A0A9D3RT26_ANGAN</name>
<feature type="compositionally biased region" description="Basic and acidic residues" evidence="1">
    <location>
        <begin position="131"/>
        <end position="142"/>
    </location>
</feature>
<dbReference type="EMBL" id="JAFIRN010000009">
    <property type="protein sequence ID" value="KAG5841860.1"/>
    <property type="molecule type" value="Genomic_DNA"/>
</dbReference>
<evidence type="ECO:0000313" key="4">
    <source>
        <dbReference type="Proteomes" id="UP001044222"/>
    </source>
</evidence>
<sequence length="237" mass="25090">MASGTSRADGGNNHGGRSQLQAVVSCAKLKRKKNWFGTAVYVELGADGEACRTAKSHSSSNPKWDERLTLNVTPHTKLDFKVWSHHTLKADALLGRASLDLRQVLELHDRKLENVKEVLKLTLDKVQQNGEDGHQNGEETSSRPRTRSLNGIDSEGPSTSSVQSDCSSVPVANGNGSSRRVPAASPQGTPAKRPTQEPAANGTVNGETPGPAAEEVLPSAGDSQESDETPGSARAPP</sequence>
<comment type="caution">
    <text evidence="3">The sequence shown here is derived from an EMBL/GenBank/DDBJ whole genome shotgun (WGS) entry which is preliminary data.</text>
</comment>
<proteinExistence type="predicted"/>
<dbReference type="SMART" id="SM00239">
    <property type="entry name" value="C2"/>
    <property type="match status" value="1"/>
</dbReference>
<protein>
    <recommendedName>
        <fullName evidence="2">C2 domain-containing protein</fullName>
    </recommendedName>
</protein>
<dbReference type="InterPro" id="IPR000008">
    <property type="entry name" value="C2_dom"/>
</dbReference>
<keyword evidence="4" id="KW-1185">Reference proteome</keyword>
<evidence type="ECO:0000259" key="2">
    <source>
        <dbReference type="PROSITE" id="PS50004"/>
    </source>
</evidence>
<gene>
    <name evidence="3" type="ORF">ANANG_G00171500</name>
</gene>
<evidence type="ECO:0000256" key="1">
    <source>
        <dbReference type="SAM" id="MobiDB-lite"/>
    </source>
</evidence>
<dbReference type="SUPFAM" id="SSF49562">
    <property type="entry name" value="C2 domain (Calcium/lipid-binding domain, CaLB)"/>
    <property type="match status" value="1"/>
</dbReference>
<dbReference type="PROSITE" id="PS50004">
    <property type="entry name" value="C2"/>
    <property type="match status" value="1"/>
</dbReference>
<feature type="domain" description="C2" evidence="2">
    <location>
        <begin position="1"/>
        <end position="114"/>
    </location>
</feature>
<dbReference type="Proteomes" id="UP001044222">
    <property type="component" value="Chromosome 9"/>
</dbReference>
<dbReference type="Gene3D" id="2.60.40.150">
    <property type="entry name" value="C2 domain"/>
    <property type="match status" value="1"/>
</dbReference>
<feature type="region of interest" description="Disordered" evidence="1">
    <location>
        <begin position="126"/>
        <end position="237"/>
    </location>
</feature>
<evidence type="ECO:0000313" key="3">
    <source>
        <dbReference type="EMBL" id="KAG5841860.1"/>
    </source>
</evidence>
<accession>A0A9D3RT26</accession>
<dbReference type="InterPro" id="IPR035892">
    <property type="entry name" value="C2_domain_sf"/>
</dbReference>
<feature type="compositionally biased region" description="Low complexity" evidence="1">
    <location>
        <begin position="158"/>
        <end position="171"/>
    </location>
</feature>
<dbReference type="Pfam" id="PF00168">
    <property type="entry name" value="C2"/>
    <property type="match status" value="1"/>
</dbReference>